<keyword evidence="2" id="KW-1185">Reference proteome</keyword>
<name>A0A9K3LX04_9STRA</name>
<dbReference type="Proteomes" id="UP000693970">
    <property type="component" value="Unassembled WGS sequence"/>
</dbReference>
<organism evidence="1 2">
    <name type="scientific">Nitzschia inconspicua</name>
    <dbReference type="NCBI Taxonomy" id="303405"/>
    <lineage>
        <taxon>Eukaryota</taxon>
        <taxon>Sar</taxon>
        <taxon>Stramenopiles</taxon>
        <taxon>Ochrophyta</taxon>
        <taxon>Bacillariophyta</taxon>
        <taxon>Bacillariophyceae</taxon>
        <taxon>Bacillariophycidae</taxon>
        <taxon>Bacillariales</taxon>
        <taxon>Bacillariaceae</taxon>
        <taxon>Nitzschia</taxon>
    </lineage>
</organism>
<dbReference type="EMBL" id="JAGRRH010000005">
    <property type="protein sequence ID" value="KAG7369558.1"/>
    <property type="molecule type" value="Genomic_DNA"/>
</dbReference>
<dbReference type="OrthoDB" id="10679835at2759"/>
<gene>
    <name evidence="1" type="ORF">IV203_027304</name>
</gene>
<evidence type="ECO:0000313" key="1">
    <source>
        <dbReference type="EMBL" id="KAG7369558.1"/>
    </source>
</evidence>
<comment type="caution">
    <text evidence="1">The sequence shown here is derived from an EMBL/GenBank/DDBJ whole genome shotgun (WGS) entry which is preliminary data.</text>
</comment>
<accession>A0A9K3LX04</accession>
<reference evidence="1" key="2">
    <citation type="submission" date="2021-04" db="EMBL/GenBank/DDBJ databases">
        <authorList>
            <person name="Podell S."/>
        </authorList>
    </citation>
    <scope>NUCLEOTIDE SEQUENCE</scope>
    <source>
        <strain evidence="1">Hildebrandi</strain>
    </source>
</reference>
<sequence length="352" mass="39341">MTTESLQHAKAALTPATPFRPKDVLLGRGSGPNRWTGNIHFRELVLKTFLDYVDSSFSEDRPPRDRIPSFSSLDPFIKNRLARIVLQAIERENGRFLQKISQAEFERGPEAAAAIVHQEEEKEKGGEVVTYFYTVASEKKALEKVKQTFRFLNDQKQARRMSKVAEARRISDEAVKATLGATAAGKALDGATTRLNEHASPLVFRTQSSLQSNLPIYVIEKRNTYLTSLLSSRISRSMAPLSFPPFSRIGNIAHPPDFSNLLRSSSVGSRMTEEVKSVLLAERKFHLDRQLLLASSLLTAGVNEDNLRRPILAQQRETKLSIAAAQKALDLARSLTWDGSLYPSNPPRRTPT</sequence>
<proteinExistence type="predicted"/>
<protein>
    <submittedName>
        <fullName evidence="1">Uncharacterized protein</fullName>
    </submittedName>
</protein>
<reference evidence="1" key="1">
    <citation type="journal article" date="2021" name="Sci. Rep.">
        <title>Diploid genomic architecture of Nitzschia inconspicua, an elite biomass production diatom.</title>
        <authorList>
            <person name="Oliver A."/>
            <person name="Podell S."/>
            <person name="Pinowska A."/>
            <person name="Traller J.C."/>
            <person name="Smith S.R."/>
            <person name="McClure R."/>
            <person name="Beliaev A."/>
            <person name="Bohutskyi P."/>
            <person name="Hill E.A."/>
            <person name="Rabines A."/>
            <person name="Zheng H."/>
            <person name="Allen L.Z."/>
            <person name="Kuo A."/>
            <person name="Grigoriev I.V."/>
            <person name="Allen A.E."/>
            <person name="Hazlebeck D."/>
            <person name="Allen E.E."/>
        </authorList>
    </citation>
    <scope>NUCLEOTIDE SEQUENCE</scope>
    <source>
        <strain evidence="1">Hildebrandi</strain>
    </source>
</reference>
<dbReference type="AlphaFoldDB" id="A0A9K3LX04"/>
<evidence type="ECO:0000313" key="2">
    <source>
        <dbReference type="Proteomes" id="UP000693970"/>
    </source>
</evidence>